<dbReference type="SUPFAM" id="SSF63829">
    <property type="entry name" value="Calcium-dependent phosphotriesterase"/>
    <property type="match status" value="1"/>
</dbReference>
<dbReference type="InterPro" id="IPR048031">
    <property type="entry name" value="ScyD/ScyE-like"/>
</dbReference>
<evidence type="ECO:0008006" key="5">
    <source>
        <dbReference type="Google" id="ProtNLM"/>
    </source>
</evidence>
<feature type="signal peptide" evidence="2">
    <location>
        <begin position="1"/>
        <end position="28"/>
    </location>
</feature>
<evidence type="ECO:0000313" key="3">
    <source>
        <dbReference type="EMBL" id="GAA2209130.1"/>
    </source>
</evidence>
<sequence length="393" mass="39282">MRAARGRPSRRVIPAAAFAAGLAFSVAATPPAAPAASRTPQTALATGHTAAQTRAPSMTVIASGLDNPRGLNFGPDGVLYVAEAGRGGPGPCIVGAQNQTFCLGPTGAVTAVSKGGQRRVVTGLPSLGTPNLSEVLGAHDVAATHGGLLIPVGLGTDPARRAQLGRAGAAIATLVKASGKRWRSVADLGAYEAANDPDQGQPGTGPDSQPYAVLPHGSGALVVDAGANDLLRVGPGGRISTVAVFDVRLVPGPGGGEVPMHPVPTSVARGPDGALYVGQLTGFPFPVGGASVWRLAPGEPPAVYASGFTNIVDITFDRRGRLLVLEIAANGLLSGDPAGALHRVERDGTRTLIAGEGLFTPTGVAAGPDGAYYVSNRGTLAGSGEVLRISGQQ</sequence>
<dbReference type="Gene3D" id="2.120.10.30">
    <property type="entry name" value="TolB, C-terminal domain"/>
    <property type="match status" value="1"/>
</dbReference>
<dbReference type="Proteomes" id="UP001499843">
    <property type="component" value="Unassembled WGS sequence"/>
</dbReference>
<evidence type="ECO:0000256" key="2">
    <source>
        <dbReference type="SAM" id="SignalP"/>
    </source>
</evidence>
<feature type="chain" id="PRO_5046806779" description="ScyD/ScyE family protein" evidence="2">
    <location>
        <begin position="29"/>
        <end position="393"/>
    </location>
</feature>
<dbReference type="EMBL" id="BAAAQX010000011">
    <property type="protein sequence ID" value="GAA2209130.1"/>
    <property type="molecule type" value="Genomic_DNA"/>
</dbReference>
<accession>A0ABN3CI63</accession>
<organism evidence="3 4">
    <name type="scientific">Nonomuraea monospora</name>
    <dbReference type="NCBI Taxonomy" id="568818"/>
    <lineage>
        <taxon>Bacteria</taxon>
        <taxon>Bacillati</taxon>
        <taxon>Actinomycetota</taxon>
        <taxon>Actinomycetes</taxon>
        <taxon>Streptosporangiales</taxon>
        <taxon>Streptosporangiaceae</taxon>
        <taxon>Nonomuraea</taxon>
    </lineage>
</organism>
<dbReference type="InterPro" id="IPR011042">
    <property type="entry name" value="6-blade_b-propeller_TolB-like"/>
</dbReference>
<evidence type="ECO:0000313" key="4">
    <source>
        <dbReference type="Proteomes" id="UP001499843"/>
    </source>
</evidence>
<comment type="caution">
    <text evidence="3">The sequence shown here is derived from an EMBL/GenBank/DDBJ whole genome shotgun (WGS) entry which is preliminary data.</text>
</comment>
<keyword evidence="2" id="KW-0732">Signal</keyword>
<reference evidence="3 4" key="1">
    <citation type="journal article" date="2019" name="Int. J. Syst. Evol. Microbiol.">
        <title>The Global Catalogue of Microorganisms (GCM) 10K type strain sequencing project: providing services to taxonomists for standard genome sequencing and annotation.</title>
        <authorList>
            <consortium name="The Broad Institute Genomics Platform"/>
            <consortium name="The Broad Institute Genome Sequencing Center for Infectious Disease"/>
            <person name="Wu L."/>
            <person name="Ma J."/>
        </authorList>
    </citation>
    <scope>NUCLEOTIDE SEQUENCE [LARGE SCALE GENOMIC DNA]</scope>
    <source>
        <strain evidence="3 4">JCM 16114</strain>
    </source>
</reference>
<name>A0ABN3CI63_9ACTN</name>
<gene>
    <name evidence="3" type="ORF">GCM10009850_045880</name>
</gene>
<feature type="compositionally biased region" description="Low complexity" evidence="1">
    <location>
        <begin position="32"/>
        <end position="43"/>
    </location>
</feature>
<dbReference type="RefSeq" id="WP_344477948.1">
    <property type="nucleotide sequence ID" value="NZ_BAAAQX010000011.1"/>
</dbReference>
<dbReference type="NCBIfam" id="NF033206">
    <property type="entry name" value="ScyE_fam"/>
    <property type="match status" value="1"/>
</dbReference>
<keyword evidence="4" id="KW-1185">Reference proteome</keyword>
<proteinExistence type="predicted"/>
<evidence type="ECO:0000256" key="1">
    <source>
        <dbReference type="SAM" id="MobiDB-lite"/>
    </source>
</evidence>
<protein>
    <recommendedName>
        <fullName evidence="5">ScyD/ScyE family protein</fullName>
    </recommendedName>
</protein>
<feature type="region of interest" description="Disordered" evidence="1">
    <location>
        <begin position="32"/>
        <end position="51"/>
    </location>
</feature>